<evidence type="ECO:0000256" key="1">
    <source>
        <dbReference type="ARBA" id="ARBA00009481"/>
    </source>
</evidence>
<dbReference type="EMBL" id="PDUD01000003">
    <property type="protein sequence ID" value="PHN08041.1"/>
    <property type="molecule type" value="Genomic_DNA"/>
</dbReference>
<evidence type="ECO:0000313" key="10">
    <source>
        <dbReference type="Proteomes" id="UP000223913"/>
    </source>
</evidence>
<dbReference type="InterPro" id="IPR051862">
    <property type="entry name" value="GT-like_domain_containing_1"/>
</dbReference>
<dbReference type="GO" id="GO:0016438">
    <property type="term" value="F:tRNA-queuosine(34) beta-mannosyltransferase activity"/>
    <property type="evidence" value="ECO:0007669"/>
    <property type="project" value="UniProtKB-EC"/>
</dbReference>
<comment type="similarity">
    <text evidence="1">Belongs to the glycosyltransferase group 1 family. Glycosyltransferase 4 subfamily.</text>
</comment>
<dbReference type="SUPFAM" id="SSF53756">
    <property type="entry name" value="UDP-Glycosyltransferase/glycogen phosphorylase"/>
    <property type="match status" value="1"/>
</dbReference>
<dbReference type="Pfam" id="PF00534">
    <property type="entry name" value="Glycos_transf_1"/>
    <property type="match status" value="1"/>
</dbReference>
<feature type="domain" description="Glycosyl transferase family 1" evidence="7">
    <location>
        <begin position="189"/>
        <end position="310"/>
    </location>
</feature>
<keyword evidence="2" id="KW-0328">Glycosyltransferase</keyword>
<proteinExistence type="inferred from homology"/>
<dbReference type="RefSeq" id="WP_099148560.1">
    <property type="nucleotide sequence ID" value="NZ_PDUD01000003.1"/>
</dbReference>
<accession>A0A2D0NHT5</accession>
<evidence type="ECO:0000256" key="4">
    <source>
        <dbReference type="ARBA" id="ARBA00044517"/>
    </source>
</evidence>
<evidence type="ECO:0000259" key="7">
    <source>
        <dbReference type="Pfam" id="PF00534"/>
    </source>
</evidence>
<evidence type="ECO:0000256" key="5">
    <source>
        <dbReference type="ARBA" id="ARBA00044539"/>
    </source>
</evidence>
<comment type="catalytic activity">
    <reaction evidence="6">
        <text>queuosine(34) in tRNA(Asp) + GDP-alpha-D-mannose = O-4''-alpha-D-mannosylqueuosine(34) in tRNA(Asp) + GDP + H(+)</text>
        <dbReference type="Rhea" id="RHEA:12885"/>
        <dbReference type="Rhea" id="RHEA-COMP:18572"/>
        <dbReference type="Rhea" id="RHEA-COMP:18581"/>
        <dbReference type="ChEBI" id="CHEBI:15378"/>
        <dbReference type="ChEBI" id="CHEBI:57527"/>
        <dbReference type="ChEBI" id="CHEBI:58189"/>
        <dbReference type="ChEBI" id="CHEBI:194431"/>
        <dbReference type="ChEBI" id="CHEBI:194442"/>
        <dbReference type="EC" id="2.4.1.110"/>
    </reaction>
    <physiologicalReaction direction="left-to-right" evidence="6">
        <dbReference type="Rhea" id="RHEA:12886"/>
    </physiologicalReaction>
</comment>
<dbReference type="EC" id="2.4.1.110" evidence="4"/>
<dbReference type="AlphaFoldDB" id="A0A2D0NHT5"/>
<name>A0A2D0NHT5_FLAN2</name>
<organism evidence="9 10">
    <name type="scientific">Flavilitoribacter nigricans (strain ATCC 23147 / DSM 23189 / NBRC 102662 / NCIMB 1420 / SS-2)</name>
    <name type="common">Lewinella nigricans</name>
    <dbReference type="NCBI Taxonomy" id="1122177"/>
    <lineage>
        <taxon>Bacteria</taxon>
        <taxon>Pseudomonadati</taxon>
        <taxon>Bacteroidota</taxon>
        <taxon>Saprospiria</taxon>
        <taxon>Saprospirales</taxon>
        <taxon>Lewinellaceae</taxon>
        <taxon>Flavilitoribacter</taxon>
    </lineage>
</organism>
<comment type="caution">
    <text evidence="9">The sequence shown here is derived from an EMBL/GenBank/DDBJ whole genome shotgun (WGS) entry which is preliminary data.</text>
</comment>
<keyword evidence="3 9" id="KW-0808">Transferase</keyword>
<dbReference type="PANTHER" id="PTHR13615">
    <property type="entry name" value="GLYCOSYLTRANSFERASE-LIKE 1"/>
    <property type="match status" value="1"/>
</dbReference>
<dbReference type="InterPro" id="IPR001296">
    <property type="entry name" value="Glyco_trans_1"/>
</dbReference>
<dbReference type="Pfam" id="PF12038">
    <property type="entry name" value="QTMAN_N"/>
    <property type="match status" value="1"/>
</dbReference>
<evidence type="ECO:0000259" key="8">
    <source>
        <dbReference type="Pfam" id="PF12038"/>
    </source>
</evidence>
<dbReference type="OrthoDB" id="9792163at2"/>
<evidence type="ECO:0000256" key="3">
    <source>
        <dbReference type="ARBA" id="ARBA00022679"/>
    </source>
</evidence>
<evidence type="ECO:0000256" key="2">
    <source>
        <dbReference type="ARBA" id="ARBA00022676"/>
    </source>
</evidence>
<protein>
    <recommendedName>
        <fullName evidence="5">tRNA-queuosine alpha-mannosyltransferase</fullName>
        <ecNumber evidence="4">2.4.1.110</ecNumber>
    </recommendedName>
</protein>
<dbReference type="InterPro" id="IPR022701">
    <property type="entry name" value="QTMAN_N"/>
</dbReference>
<evidence type="ECO:0000313" key="9">
    <source>
        <dbReference type="EMBL" id="PHN08041.1"/>
    </source>
</evidence>
<dbReference type="PANTHER" id="PTHR13615:SF3">
    <property type="entry name" value="GLYCOSYLTRANSFERASE-LIKE DOMAIN-CONTAINING PROTEIN 1"/>
    <property type="match status" value="1"/>
</dbReference>
<evidence type="ECO:0000256" key="6">
    <source>
        <dbReference type="ARBA" id="ARBA00048439"/>
    </source>
</evidence>
<sequence>MQILLIEPFFTGSHRQWAEGFRKFSRHQVQIISLPGRYWKWRMYGGAVSLARQFLESNAQPDLILASDMLDLPTFLSLSRKKSAGIPVALYFHENQITYPWSPADEDPKLQRNNQYGFINYTSALAADRVFFNSEYHRRSFLEALPEFLGQFPDHRESDLIDSIRTKSEVLPLGLDLQSLDQPSLPDRPAEPVILWNHRWEYDKNPELFFDTLLRLKTTGQDFRLVVLGEAFRHSPKIFKTAKQELADHVLHFGYADNRSGYAAWLQLADLLPVTSNQDFFGGSAVEAIYAGCYPLLPDRLAFPEHIPAEERPRHLYAKDDDLLPRLLEVLPKIRARSDNTSYSDFVAHYDWRILATDYDRRMEQLASAHQ</sequence>
<dbReference type="Proteomes" id="UP000223913">
    <property type="component" value="Unassembled WGS sequence"/>
</dbReference>
<keyword evidence="10" id="KW-1185">Reference proteome</keyword>
<feature type="domain" description="tRNA-queuosine alpha-mannosyltransferase N-terminal" evidence="8">
    <location>
        <begin position="2"/>
        <end position="175"/>
    </location>
</feature>
<gene>
    <name evidence="9" type="ORF">CRP01_03230</name>
</gene>
<reference evidence="9 10" key="1">
    <citation type="submission" date="2017-10" db="EMBL/GenBank/DDBJ databases">
        <title>The draft genome sequence of Lewinella nigricans NBRC 102662.</title>
        <authorList>
            <person name="Wang K."/>
        </authorList>
    </citation>
    <scope>NUCLEOTIDE SEQUENCE [LARGE SCALE GENOMIC DNA]</scope>
    <source>
        <strain evidence="9 10">NBRC 102662</strain>
    </source>
</reference>
<dbReference type="Gene3D" id="3.40.50.2000">
    <property type="entry name" value="Glycogen Phosphorylase B"/>
    <property type="match status" value="2"/>
</dbReference>